<organism evidence="2 3">
    <name type="scientific">Colletotrichum melonis</name>
    <dbReference type="NCBI Taxonomy" id="1209925"/>
    <lineage>
        <taxon>Eukaryota</taxon>
        <taxon>Fungi</taxon>
        <taxon>Dikarya</taxon>
        <taxon>Ascomycota</taxon>
        <taxon>Pezizomycotina</taxon>
        <taxon>Sordariomycetes</taxon>
        <taxon>Hypocreomycetidae</taxon>
        <taxon>Glomerellales</taxon>
        <taxon>Glomerellaceae</taxon>
        <taxon>Colletotrichum</taxon>
        <taxon>Colletotrichum acutatum species complex</taxon>
    </lineage>
</organism>
<feature type="compositionally biased region" description="Basic residues" evidence="1">
    <location>
        <begin position="22"/>
        <end position="39"/>
    </location>
</feature>
<gene>
    <name evidence="2" type="ORF">CMEL01_00287</name>
</gene>
<protein>
    <submittedName>
        <fullName evidence="2">Uncharacterized protein</fullName>
    </submittedName>
</protein>
<accession>A0AAI9V1H4</accession>
<proteinExistence type="predicted"/>
<dbReference type="Proteomes" id="UP001239795">
    <property type="component" value="Unassembled WGS sequence"/>
</dbReference>
<evidence type="ECO:0000256" key="1">
    <source>
        <dbReference type="SAM" id="MobiDB-lite"/>
    </source>
</evidence>
<feature type="compositionally biased region" description="Basic and acidic residues" evidence="1">
    <location>
        <begin position="166"/>
        <end position="188"/>
    </location>
</feature>
<sequence>MPSHDALEYDLPDDHPDPQRNMPHKRKRRRPRRHIRLPHQRLQCNKQRLQIRGDAQRREHLEQDQPRPVPSRGQRHKQPKRNRRERHRHPHNLNVPPRLLDRHPDADSADRQRQRRGEKPHARLDRAGAQHCLEVERKDGVGRAAEDDETYDSGRVPWVPQPAKLQPEEEHQRRSGEEDEDEQRRARDGQVNPKAPTPRNILRQPAADERSDPAGETPNCTDGAEIRAPLPRAEEVPDGDVDQRHQPAAPEPLDRSARDKHRQRAGERRDEAADHEDDVGDDEDRFASEDVANFAPEGD</sequence>
<feature type="compositionally biased region" description="Basic and acidic residues" evidence="1">
    <location>
        <begin position="99"/>
        <end position="145"/>
    </location>
</feature>
<evidence type="ECO:0000313" key="2">
    <source>
        <dbReference type="EMBL" id="KAK1468520.1"/>
    </source>
</evidence>
<feature type="compositionally biased region" description="Basic and acidic residues" evidence="1">
    <location>
        <begin position="54"/>
        <end position="65"/>
    </location>
</feature>
<name>A0AAI9V1H4_9PEZI</name>
<feature type="region of interest" description="Disordered" evidence="1">
    <location>
        <begin position="1"/>
        <end position="299"/>
    </location>
</feature>
<dbReference type="AlphaFoldDB" id="A0AAI9V1H4"/>
<feature type="compositionally biased region" description="Acidic residues" evidence="1">
    <location>
        <begin position="273"/>
        <end position="284"/>
    </location>
</feature>
<feature type="compositionally biased region" description="Basic residues" evidence="1">
    <location>
        <begin position="73"/>
        <end position="91"/>
    </location>
</feature>
<keyword evidence="3" id="KW-1185">Reference proteome</keyword>
<comment type="caution">
    <text evidence="2">The sequence shown here is derived from an EMBL/GenBank/DDBJ whole genome shotgun (WGS) entry which is preliminary data.</text>
</comment>
<dbReference type="EMBL" id="MLGG01000001">
    <property type="protein sequence ID" value="KAK1468520.1"/>
    <property type="molecule type" value="Genomic_DNA"/>
</dbReference>
<reference evidence="2 3" key="1">
    <citation type="submission" date="2016-10" db="EMBL/GenBank/DDBJ databases">
        <title>The genome sequence of Colletotrichum fioriniae PJ7.</title>
        <authorList>
            <person name="Baroncelli R."/>
        </authorList>
    </citation>
    <scope>NUCLEOTIDE SEQUENCE [LARGE SCALE GENOMIC DNA]</scope>
    <source>
        <strain evidence="2">Col 31</strain>
    </source>
</reference>
<evidence type="ECO:0000313" key="3">
    <source>
        <dbReference type="Proteomes" id="UP001239795"/>
    </source>
</evidence>